<protein>
    <submittedName>
        <fullName evidence="1">Uncharacterized protein</fullName>
    </submittedName>
</protein>
<proteinExistence type="predicted"/>
<gene>
    <name evidence="1" type="ORF">ST47_g5720</name>
</gene>
<name>A0A163DDN5_DIDRA</name>
<comment type="caution">
    <text evidence="1">The sequence shown here is derived from an EMBL/GenBank/DDBJ whole genome shotgun (WGS) entry which is preliminary data.</text>
</comment>
<dbReference type="AlphaFoldDB" id="A0A163DDN5"/>
<keyword evidence="2" id="KW-1185">Reference proteome</keyword>
<organism evidence="1 2">
    <name type="scientific">Didymella rabiei</name>
    <name type="common">Chickpea ascochyta blight fungus</name>
    <name type="synonym">Mycosphaerella rabiei</name>
    <dbReference type="NCBI Taxonomy" id="5454"/>
    <lineage>
        <taxon>Eukaryota</taxon>
        <taxon>Fungi</taxon>
        <taxon>Dikarya</taxon>
        <taxon>Ascomycota</taxon>
        <taxon>Pezizomycotina</taxon>
        <taxon>Dothideomycetes</taxon>
        <taxon>Pleosporomycetidae</taxon>
        <taxon>Pleosporales</taxon>
        <taxon>Pleosporineae</taxon>
        <taxon>Didymellaceae</taxon>
        <taxon>Ascochyta</taxon>
    </lineage>
</organism>
<dbReference type="EMBL" id="JYNV01000200">
    <property type="protein sequence ID" value="KZM23096.1"/>
    <property type="molecule type" value="Genomic_DNA"/>
</dbReference>
<dbReference type="Proteomes" id="UP000076837">
    <property type="component" value="Unassembled WGS sequence"/>
</dbReference>
<evidence type="ECO:0000313" key="1">
    <source>
        <dbReference type="EMBL" id="KZM23096.1"/>
    </source>
</evidence>
<reference evidence="1 2" key="1">
    <citation type="journal article" date="2016" name="Sci. Rep.">
        <title>Draft genome sequencing and secretome analysis of fungal phytopathogen Ascochyta rabiei provides insight into the necrotrophic effector repertoire.</title>
        <authorList>
            <person name="Verma S."/>
            <person name="Gazara R.K."/>
            <person name="Nizam S."/>
            <person name="Parween S."/>
            <person name="Chattopadhyay D."/>
            <person name="Verma P.K."/>
        </authorList>
    </citation>
    <scope>NUCLEOTIDE SEQUENCE [LARGE SCALE GENOMIC DNA]</scope>
    <source>
        <strain evidence="1 2">ArDII</strain>
    </source>
</reference>
<evidence type="ECO:0000313" key="2">
    <source>
        <dbReference type="Proteomes" id="UP000076837"/>
    </source>
</evidence>
<sequence length="68" mass="7422">MILEVGPEAQHRTAVFTNPFGDDLTRANSLAGGPITISLSHSGQSFGRKAFNMIRIMLTVMNLEVFLT</sequence>
<accession>A0A163DDN5</accession>